<sequence>MTTYETPTTALTPLGWSPTPAIYVQGPRSDGFRSTATDLEIEAAAATVLQDAVTGVHAGRTGGQGHVVEVDRGGAGTARRVAGADALVGDLAALSSPSRLEVTR</sequence>
<accession>A0ABY6P2W8</accession>
<evidence type="ECO:0000313" key="1">
    <source>
        <dbReference type="EMBL" id="UZJ25992.1"/>
    </source>
</evidence>
<dbReference type="Proteomes" id="UP001164965">
    <property type="component" value="Chromosome"/>
</dbReference>
<reference evidence="1" key="1">
    <citation type="submission" date="2022-10" db="EMBL/GenBank/DDBJ databases">
        <title>Rhodococcus sp.75.</title>
        <authorList>
            <person name="Sun M."/>
        </authorList>
    </citation>
    <scope>NUCLEOTIDE SEQUENCE</scope>
    <source>
        <strain evidence="1">75</strain>
    </source>
</reference>
<organism evidence="1 2">
    <name type="scientific">Rhodococcus antarcticus</name>
    <dbReference type="NCBI Taxonomy" id="2987751"/>
    <lineage>
        <taxon>Bacteria</taxon>
        <taxon>Bacillati</taxon>
        <taxon>Actinomycetota</taxon>
        <taxon>Actinomycetes</taxon>
        <taxon>Mycobacteriales</taxon>
        <taxon>Nocardiaceae</taxon>
        <taxon>Rhodococcus</taxon>
    </lineage>
</organism>
<protein>
    <submittedName>
        <fullName evidence="1">Uncharacterized protein</fullName>
    </submittedName>
</protein>
<evidence type="ECO:0000313" key="2">
    <source>
        <dbReference type="Proteomes" id="UP001164965"/>
    </source>
</evidence>
<name>A0ABY6P2W8_9NOCA</name>
<dbReference type="EMBL" id="CP110615">
    <property type="protein sequence ID" value="UZJ25992.1"/>
    <property type="molecule type" value="Genomic_DNA"/>
</dbReference>
<gene>
    <name evidence="1" type="ORF">RHODO2019_06045</name>
</gene>
<dbReference type="RefSeq" id="WP_265384096.1">
    <property type="nucleotide sequence ID" value="NZ_CP110615.1"/>
</dbReference>
<proteinExistence type="predicted"/>
<keyword evidence="2" id="KW-1185">Reference proteome</keyword>